<dbReference type="PANTHER" id="PTHR47338:SF5">
    <property type="entry name" value="ZN(II)2CYS6 TRANSCRIPTION FACTOR (EUROFUNG)"/>
    <property type="match status" value="1"/>
</dbReference>
<evidence type="ECO:0000256" key="5">
    <source>
        <dbReference type="ARBA" id="ARBA00023242"/>
    </source>
</evidence>
<dbReference type="InterPro" id="IPR036864">
    <property type="entry name" value="Zn2-C6_fun-type_DNA-bd_sf"/>
</dbReference>
<sequence>MSKTTLKRPRPAADDPISSGRRTQHISRACAGCRGRKYRCDDQVPACGQCTTRNIECIRSVRVDKRRALTKAEVEELNDNIQQLEDVQRCMKNDNELLKYQISWLMEELRKHGVANLDIPTKLPSSPALPHLSPDSSPSLSPYLPFLLSPATPAGSLPVDSPVDNKGLMPHSDPQLFSADYLPYSLSGSLPDNGMYLSPMYTSGRPSTTSLPHPIPAFNAGFSTATNDYAGIHARAIPHSAPPMLHTHRVQ</sequence>
<dbReference type="STRING" id="1314781.A0A165KAW9"/>
<dbReference type="InterPro" id="IPR001138">
    <property type="entry name" value="Zn2Cys6_DnaBD"/>
</dbReference>
<dbReference type="AlphaFoldDB" id="A0A165KAW9"/>
<feature type="domain" description="Zn(2)-C6 fungal-type" evidence="8">
    <location>
        <begin position="29"/>
        <end position="59"/>
    </location>
</feature>
<dbReference type="GO" id="GO:0000981">
    <property type="term" value="F:DNA-binding transcription factor activity, RNA polymerase II-specific"/>
    <property type="evidence" value="ECO:0007669"/>
    <property type="project" value="InterPro"/>
</dbReference>
<dbReference type="Proteomes" id="UP000077266">
    <property type="component" value="Unassembled WGS sequence"/>
</dbReference>
<keyword evidence="4" id="KW-0804">Transcription</keyword>
<feature type="coiled-coil region" evidence="6">
    <location>
        <begin position="67"/>
        <end position="94"/>
    </location>
</feature>
<feature type="region of interest" description="Disordered" evidence="7">
    <location>
        <begin position="1"/>
        <end position="21"/>
    </location>
</feature>
<keyword evidence="5" id="KW-0539">Nucleus</keyword>
<dbReference type="OrthoDB" id="39175at2759"/>
<dbReference type="PROSITE" id="PS00463">
    <property type="entry name" value="ZN2_CY6_FUNGAL_1"/>
    <property type="match status" value="1"/>
</dbReference>
<keyword evidence="3" id="KW-0805">Transcription regulation</keyword>
<dbReference type="InParanoid" id="A0A165KAW9"/>
<reference evidence="9 10" key="1">
    <citation type="journal article" date="2016" name="Mol. Biol. Evol.">
        <title>Comparative Genomics of Early-Diverging Mushroom-Forming Fungi Provides Insights into the Origins of Lignocellulose Decay Capabilities.</title>
        <authorList>
            <person name="Nagy L.G."/>
            <person name="Riley R."/>
            <person name="Tritt A."/>
            <person name="Adam C."/>
            <person name="Daum C."/>
            <person name="Floudas D."/>
            <person name="Sun H."/>
            <person name="Yadav J.S."/>
            <person name="Pangilinan J."/>
            <person name="Larsson K.H."/>
            <person name="Matsuura K."/>
            <person name="Barry K."/>
            <person name="Labutti K."/>
            <person name="Kuo R."/>
            <person name="Ohm R.A."/>
            <person name="Bhattacharya S.S."/>
            <person name="Shirouzu T."/>
            <person name="Yoshinaga Y."/>
            <person name="Martin F.M."/>
            <person name="Grigoriev I.V."/>
            <person name="Hibbett D.S."/>
        </authorList>
    </citation>
    <scope>NUCLEOTIDE SEQUENCE [LARGE SCALE GENOMIC DNA]</scope>
    <source>
        <strain evidence="9 10">HHB12029</strain>
    </source>
</reference>
<evidence type="ECO:0000256" key="3">
    <source>
        <dbReference type="ARBA" id="ARBA00023015"/>
    </source>
</evidence>
<dbReference type="Pfam" id="PF00172">
    <property type="entry name" value="Zn_clus"/>
    <property type="match status" value="1"/>
</dbReference>
<keyword evidence="10" id="KW-1185">Reference proteome</keyword>
<comment type="subcellular location">
    <subcellularLocation>
        <location evidence="1">Nucleus</location>
    </subcellularLocation>
</comment>
<dbReference type="SUPFAM" id="SSF57701">
    <property type="entry name" value="Zn2/Cys6 DNA-binding domain"/>
    <property type="match status" value="1"/>
</dbReference>
<dbReference type="GO" id="GO:0008270">
    <property type="term" value="F:zinc ion binding"/>
    <property type="evidence" value="ECO:0007669"/>
    <property type="project" value="InterPro"/>
</dbReference>
<dbReference type="EMBL" id="KV425947">
    <property type="protein sequence ID" value="KZV96064.1"/>
    <property type="molecule type" value="Genomic_DNA"/>
</dbReference>
<dbReference type="InterPro" id="IPR050815">
    <property type="entry name" value="TF_fung"/>
</dbReference>
<evidence type="ECO:0000259" key="8">
    <source>
        <dbReference type="PROSITE" id="PS50048"/>
    </source>
</evidence>
<dbReference type="SMART" id="SM00066">
    <property type="entry name" value="GAL4"/>
    <property type="match status" value="1"/>
</dbReference>
<evidence type="ECO:0000256" key="7">
    <source>
        <dbReference type="SAM" id="MobiDB-lite"/>
    </source>
</evidence>
<organism evidence="9 10">
    <name type="scientific">Exidia glandulosa HHB12029</name>
    <dbReference type="NCBI Taxonomy" id="1314781"/>
    <lineage>
        <taxon>Eukaryota</taxon>
        <taxon>Fungi</taxon>
        <taxon>Dikarya</taxon>
        <taxon>Basidiomycota</taxon>
        <taxon>Agaricomycotina</taxon>
        <taxon>Agaricomycetes</taxon>
        <taxon>Auriculariales</taxon>
        <taxon>Exidiaceae</taxon>
        <taxon>Exidia</taxon>
    </lineage>
</organism>
<dbReference type="GO" id="GO:0005634">
    <property type="term" value="C:nucleus"/>
    <property type="evidence" value="ECO:0007669"/>
    <property type="project" value="UniProtKB-SubCell"/>
</dbReference>
<evidence type="ECO:0000256" key="1">
    <source>
        <dbReference type="ARBA" id="ARBA00004123"/>
    </source>
</evidence>
<evidence type="ECO:0000256" key="6">
    <source>
        <dbReference type="SAM" id="Coils"/>
    </source>
</evidence>
<accession>A0A165KAW9</accession>
<feature type="compositionally biased region" description="Basic residues" evidence="7">
    <location>
        <begin position="1"/>
        <end position="10"/>
    </location>
</feature>
<keyword evidence="6" id="KW-0175">Coiled coil</keyword>
<evidence type="ECO:0000313" key="9">
    <source>
        <dbReference type="EMBL" id="KZV96064.1"/>
    </source>
</evidence>
<dbReference type="PROSITE" id="PS50048">
    <property type="entry name" value="ZN2_CY6_FUNGAL_2"/>
    <property type="match status" value="1"/>
</dbReference>
<proteinExistence type="predicted"/>
<evidence type="ECO:0000256" key="2">
    <source>
        <dbReference type="ARBA" id="ARBA00022723"/>
    </source>
</evidence>
<keyword evidence="2" id="KW-0479">Metal-binding</keyword>
<gene>
    <name evidence="9" type="ORF">EXIGLDRAFT_441561</name>
</gene>
<evidence type="ECO:0000313" key="10">
    <source>
        <dbReference type="Proteomes" id="UP000077266"/>
    </source>
</evidence>
<dbReference type="PANTHER" id="PTHR47338">
    <property type="entry name" value="ZN(II)2CYS6 TRANSCRIPTION FACTOR (EUROFUNG)-RELATED"/>
    <property type="match status" value="1"/>
</dbReference>
<evidence type="ECO:0000256" key="4">
    <source>
        <dbReference type="ARBA" id="ARBA00023163"/>
    </source>
</evidence>
<protein>
    <recommendedName>
        <fullName evidence="8">Zn(2)-C6 fungal-type domain-containing protein</fullName>
    </recommendedName>
</protein>
<dbReference type="Gene3D" id="4.10.240.10">
    <property type="entry name" value="Zn(2)-C6 fungal-type DNA-binding domain"/>
    <property type="match status" value="1"/>
</dbReference>
<name>A0A165KAW9_EXIGL</name>
<dbReference type="CDD" id="cd00067">
    <property type="entry name" value="GAL4"/>
    <property type="match status" value="1"/>
</dbReference>